<evidence type="ECO:0000256" key="4">
    <source>
        <dbReference type="ARBA" id="ARBA00022833"/>
    </source>
</evidence>
<dbReference type="GO" id="GO:0016020">
    <property type="term" value="C:membrane"/>
    <property type="evidence" value="ECO:0007669"/>
    <property type="project" value="TreeGrafter"/>
</dbReference>
<sequence length="311" mass="33444">MDRIKSRGNEYCTHIWLGKYEAKNENIDLSSPDKRKDFMTLKYEEKKFYVDPREAIKKMKPRAPAAPSNSSVPRSQTVMPNMQIQRPGVSQAFSAGDISNAVPNAVKAFTKDPFQEIRKENGDGASFADFSSAFGNTGSAELSSQLPVTNASSSNSHKKPAPPPPDRYAALADLDNQLHQQADPPNTSASTPFWATPTVPPAVFATGVQNPFQPWTPQNPFQLVAGTAAAQQPCKTATNGSANPPSLPNGNIGAVYWPPSSSWGADSFSSKNAVIDNYNPWAQSFGSTTSANPFENGTSVGQSSSARNPFL</sequence>
<organism evidence="6">
    <name type="scientific">Parasteatoda tepidariorum</name>
    <name type="common">Common house spider</name>
    <name type="synonym">Achaearanea tepidariorum</name>
    <dbReference type="NCBI Taxonomy" id="114398"/>
    <lineage>
        <taxon>Eukaryota</taxon>
        <taxon>Metazoa</taxon>
        <taxon>Ecdysozoa</taxon>
        <taxon>Arthropoda</taxon>
        <taxon>Chelicerata</taxon>
        <taxon>Arachnida</taxon>
        <taxon>Araneae</taxon>
        <taxon>Araneomorphae</taxon>
        <taxon>Entelegynae</taxon>
        <taxon>Araneoidea</taxon>
        <taxon>Theridiidae</taxon>
        <taxon>Parasteatoda</taxon>
    </lineage>
</organism>
<accession>A0A2L2Y8T9</accession>
<dbReference type="GO" id="GO:0005737">
    <property type="term" value="C:cytoplasm"/>
    <property type="evidence" value="ECO:0007669"/>
    <property type="project" value="TreeGrafter"/>
</dbReference>
<feature type="region of interest" description="Disordered" evidence="5">
    <location>
        <begin position="285"/>
        <end position="311"/>
    </location>
</feature>
<keyword evidence="2" id="KW-0677">Repeat</keyword>
<dbReference type="InterPro" id="IPR038508">
    <property type="entry name" value="ArfGAP_dom_sf"/>
</dbReference>
<name>A0A2L2Y8T9_PARTP</name>
<protein>
    <submittedName>
        <fullName evidence="6">Arf-GAP domain and FG repeat-containing protein 2</fullName>
    </submittedName>
</protein>
<evidence type="ECO:0000256" key="1">
    <source>
        <dbReference type="ARBA" id="ARBA00022723"/>
    </source>
</evidence>
<feature type="compositionally biased region" description="Polar residues" evidence="5">
    <location>
        <begin position="138"/>
        <end position="155"/>
    </location>
</feature>
<dbReference type="OrthoDB" id="6036at2759"/>
<dbReference type="GO" id="GO:0008270">
    <property type="term" value="F:zinc ion binding"/>
    <property type="evidence" value="ECO:0007669"/>
    <property type="project" value="UniProtKB-KW"/>
</dbReference>
<dbReference type="EMBL" id="IAAA01018452">
    <property type="protein sequence ID" value="LAA03565.1"/>
    <property type="molecule type" value="mRNA"/>
</dbReference>
<evidence type="ECO:0000256" key="3">
    <source>
        <dbReference type="ARBA" id="ARBA00022771"/>
    </source>
</evidence>
<feature type="compositionally biased region" description="Polar residues" evidence="5">
    <location>
        <begin position="67"/>
        <end position="78"/>
    </location>
</feature>
<dbReference type="PANTHER" id="PTHR46134:SF3">
    <property type="entry name" value="ARFGAP WITH FG REPEATS 1"/>
    <property type="match status" value="1"/>
</dbReference>
<keyword evidence="3" id="KW-0863">Zinc-finger</keyword>
<feature type="region of interest" description="Disordered" evidence="5">
    <location>
        <begin position="138"/>
        <end position="169"/>
    </location>
</feature>
<keyword evidence="4" id="KW-0862">Zinc</keyword>
<proteinExistence type="evidence at transcript level"/>
<dbReference type="PANTHER" id="PTHR46134">
    <property type="entry name" value="DRONGO, ISOFORM F"/>
    <property type="match status" value="1"/>
</dbReference>
<evidence type="ECO:0000256" key="2">
    <source>
        <dbReference type="ARBA" id="ARBA00022737"/>
    </source>
</evidence>
<feature type="region of interest" description="Disordered" evidence="5">
    <location>
        <begin position="58"/>
        <end position="78"/>
    </location>
</feature>
<reference evidence="6" key="1">
    <citation type="journal article" date="2016" name="Mol. Ecol. Resour.">
        <title>Evaluation of the impact of RNA preservation methods of spiders for de novo transcriptome assembly.</title>
        <authorList>
            <person name="Kono N."/>
            <person name="Nakamura H."/>
            <person name="Ito Y."/>
            <person name="Tomita M."/>
            <person name="Arakawa K."/>
        </authorList>
    </citation>
    <scope>NUCLEOTIDE SEQUENCE</scope>
    <source>
        <tissue evidence="6">Whole body</tissue>
    </source>
</reference>
<dbReference type="Gene3D" id="1.10.220.150">
    <property type="entry name" value="Arf GTPase activating protein"/>
    <property type="match status" value="1"/>
</dbReference>
<dbReference type="AlphaFoldDB" id="A0A2L2Y8T9"/>
<evidence type="ECO:0000256" key="5">
    <source>
        <dbReference type="SAM" id="MobiDB-lite"/>
    </source>
</evidence>
<evidence type="ECO:0000313" key="6">
    <source>
        <dbReference type="EMBL" id="LAA03565.1"/>
    </source>
</evidence>
<keyword evidence="1" id="KW-0479">Metal-binding</keyword>
<dbReference type="InterPro" id="IPR052248">
    <property type="entry name" value="Arf-GAP_FG-repeat_protein"/>
</dbReference>